<dbReference type="CDD" id="cd01347">
    <property type="entry name" value="ligand_gated_channel"/>
    <property type="match status" value="1"/>
</dbReference>
<protein>
    <submittedName>
        <fullName evidence="16">TonB-dependent receptor</fullName>
    </submittedName>
</protein>
<evidence type="ECO:0000313" key="17">
    <source>
        <dbReference type="Proteomes" id="UP000737113"/>
    </source>
</evidence>
<organism evidence="16 17">
    <name type="scientific">Shewanella salipaludis</name>
    <dbReference type="NCBI Taxonomy" id="2723052"/>
    <lineage>
        <taxon>Bacteria</taxon>
        <taxon>Pseudomonadati</taxon>
        <taxon>Pseudomonadota</taxon>
        <taxon>Gammaproteobacteria</taxon>
        <taxon>Alteromonadales</taxon>
        <taxon>Shewanellaceae</taxon>
        <taxon>Shewanella</taxon>
    </lineage>
</organism>
<dbReference type="InterPro" id="IPR037066">
    <property type="entry name" value="Plug_dom_sf"/>
</dbReference>
<dbReference type="Gene3D" id="2.40.170.20">
    <property type="entry name" value="TonB-dependent receptor, beta-barrel domain"/>
    <property type="match status" value="1"/>
</dbReference>
<keyword evidence="3 9" id="KW-1134">Transmembrane beta strand</keyword>
<dbReference type="GO" id="GO:0009279">
    <property type="term" value="C:cell outer membrane"/>
    <property type="evidence" value="ECO:0007669"/>
    <property type="project" value="UniProtKB-SubCell"/>
</dbReference>
<proteinExistence type="inferred from homology"/>
<keyword evidence="8 9" id="KW-0998">Cell outer membrane</keyword>
<dbReference type="InterPro" id="IPR036942">
    <property type="entry name" value="Beta-barrel_TonB_sf"/>
</dbReference>
<dbReference type="SUPFAM" id="SSF56935">
    <property type="entry name" value="Porins"/>
    <property type="match status" value="1"/>
</dbReference>
<keyword evidence="17" id="KW-1185">Reference proteome</keyword>
<evidence type="ECO:0000256" key="9">
    <source>
        <dbReference type="PROSITE-ProRule" id="PRU01360"/>
    </source>
</evidence>
<evidence type="ECO:0000259" key="14">
    <source>
        <dbReference type="Pfam" id="PF00593"/>
    </source>
</evidence>
<comment type="similarity">
    <text evidence="9 11">Belongs to the TonB-dependent receptor family.</text>
</comment>
<evidence type="ECO:0000256" key="7">
    <source>
        <dbReference type="ARBA" id="ARBA00023136"/>
    </source>
</evidence>
<accession>A0A972FYD3</accession>
<dbReference type="InterPro" id="IPR012910">
    <property type="entry name" value="Plug_dom"/>
</dbReference>
<dbReference type="PROSITE" id="PS00430">
    <property type="entry name" value="TONB_DEPENDENT_REC_1"/>
    <property type="match status" value="1"/>
</dbReference>
<evidence type="ECO:0000259" key="15">
    <source>
        <dbReference type="Pfam" id="PF07715"/>
    </source>
</evidence>
<dbReference type="EMBL" id="JAAXYH010000006">
    <property type="protein sequence ID" value="NMH65503.1"/>
    <property type="molecule type" value="Genomic_DNA"/>
</dbReference>
<evidence type="ECO:0000256" key="10">
    <source>
        <dbReference type="PROSITE-ProRule" id="PRU10143"/>
    </source>
</evidence>
<keyword evidence="7 9" id="KW-0472">Membrane</keyword>
<keyword evidence="5 13" id="KW-0732">Signal</keyword>
<dbReference type="InterPro" id="IPR000531">
    <property type="entry name" value="Beta-barrel_TonB"/>
</dbReference>
<dbReference type="Pfam" id="PF00593">
    <property type="entry name" value="TonB_dep_Rec_b-barrel"/>
    <property type="match status" value="1"/>
</dbReference>
<evidence type="ECO:0000256" key="11">
    <source>
        <dbReference type="RuleBase" id="RU003357"/>
    </source>
</evidence>
<feature type="short sequence motif" description="TonB box" evidence="10">
    <location>
        <begin position="47"/>
        <end position="53"/>
    </location>
</feature>
<evidence type="ECO:0000256" key="3">
    <source>
        <dbReference type="ARBA" id="ARBA00022452"/>
    </source>
</evidence>
<comment type="caution">
    <text evidence="16">The sequence shown here is derived from an EMBL/GenBank/DDBJ whole genome shotgun (WGS) entry which is preliminary data.</text>
</comment>
<feature type="region of interest" description="Disordered" evidence="12">
    <location>
        <begin position="429"/>
        <end position="453"/>
    </location>
</feature>
<dbReference type="AlphaFoldDB" id="A0A972FYD3"/>
<evidence type="ECO:0000256" key="12">
    <source>
        <dbReference type="SAM" id="MobiDB-lite"/>
    </source>
</evidence>
<dbReference type="Proteomes" id="UP000737113">
    <property type="component" value="Unassembled WGS sequence"/>
</dbReference>
<keyword evidence="6 10" id="KW-0798">TonB box</keyword>
<dbReference type="PROSITE" id="PS52016">
    <property type="entry name" value="TONB_DEPENDENT_REC_3"/>
    <property type="match status" value="1"/>
</dbReference>
<dbReference type="RefSeq" id="WP_169564206.1">
    <property type="nucleotide sequence ID" value="NZ_JAAXYH010000006.1"/>
</dbReference>
<dbReference type="PANTHER" id="PTHR47234">
    <property type="match status" value="1"/>
</dbReference>
<feature type="signal peptide" evidence="13">
    <location>
        <begin position="1"/>
        <end position="33"/>
    </location>
</feature>
<dbReference type="Gene3D" id="2.170.130.10">
    <property type="entry name" value="TonB-dependent receptor, plug domain"/>
    <property type="match status" value="1"/>
</dbReference>
<dbReference type="Pfam" id="PF07715">
    <property type="entry name" value="Plug"/>
    <property type="match status" value="1"/>
</dbReference>
<sequence>MTTSSFPLSKINKLIQLGLFAMTGTCLLPAAQAAEADTQVVDQKIESISVIGTRRASRVDTDTPVPVDIVPMDQIAAKSGQLDIGQLLNFAAPSFNSNRQAGSDGSDHIDAASLRGLGPDQVLVLINGKRRHTSSLINVFGSRARGNVGTDLNTIPVVAIKRIEILRDGAAAQYGSDAIAGVINIVLKDKIGLDASVTTGQYTQGDGQSNQIALNYGFELNSDGGFFNVSGEYTTRDKTDRAPEGEHRVIGDSDVDNASLMFNAELPVDDKTTLYAFGGLNDRQGLAGAWYRAPIDERTVPEIYPNGFVPDIGTSIDDKSLAVGVRSELNDWAIDFSNTYGSNKMKYFISNTANASLGASSPTSFDAGGFQFSQNTTNIDFSRYFDGFDAIEGVNVASGLEYRKESYQIFAGEEGSWKNYQMAEFTDPDTGEVSKRPGGAQGFPGFQPSNELDRSRSNISAYVDLEFQLTADTLVTSAIRGEHYSDFGSTVNGKLSFANSSLEDIVLRGSASTGFRAPSLQQRYYNQVITDFVAGQPVDTVYESNDGKLAKALGIPSLKEEESVNLSLGMTARLGDVTLSVDAYQISIKDRVVLTGKFYSDDEDIGHILQDLNVGAAQFFTNAIDTKTRGVDLTLSHEMDLGEGSLKSFLSANYNKTEIDGQIKTAGLLQGKEVNYFDARERSFLEGGAPDTKFALSFDYELGDFSTSLRTTYFGDVSMGTWSAEGTPFDATDVPTQSYGAKFSTDLSFSYRLNDNLSFTVGGSNLFDVYPDKQDPDETETGGLYESVQMGFNGAYYYARASLSF</sequence>
<evidence type="ECO:0000256" key="2">
    <source>
        <dbReference type="ARBA" id="ARBA00022448"/>
    </source>
</evidence>
<dbReference type="InterPro" id="IPR010916">
    <property type="entry name" value="TonB_box_CS"/>
</dbReference>
<evidence type="ECO:0000256" key="8">
    <source>
        <dbReference type="ARBA" id="ARBA00023237"/>
    </source>
</evidence>
<evidence type="ECO:0000256" key="5">
    <source>
        <dbReference type="ARBA" id="ARBA00022729"/>
    </source>
</evidence>
<feature type="domain" description="TonB-dependent receptor-like beta-barrel" evidence="14">
    <location>
        <begin position="272"/>
        <end position="766"/>
    </location>
</feature>
<reference evidence="16" key="1">
    <citation type="submission" date="2020-04" db="EMBL/GenBank/DDBJ databases">
        <title>Description of Shewanella salipaludis sp. nov., isolated from a salt marsh.</title>
        <authorList>
            <person name="Park S."/>
            <person name="Yoon J.-H."/>
        </authorList>
    </citation>
    <scope>NUCLEOTIDE SEQUENCE</scope>
    <source>
        <strain evidence="16">SHSM-M6</strain>
    </source>
</reference>
<evidence type="ECO:0000256" key="13">
    <source>
        <dbReference type="SAM" id="SignalP"/>
    </source>
</evidence>
<keyword evidence="16" id="KW-0675">Receptor</keyword>
<name>A0A972FYD3_9GAMM</name>
<dbReference type="InterPro" id="IPR039426">
    <property type="entry name" value="TonB-dep_rcpt-like"/>
</dbReference>
<evidence type="ECO:0000313" key="16">
    <source>
        <dbReference type="EMBL" id="NMH65503.1"/>
    </source>
</evidence>
<gene>
    <name evidence="16" type="ORF">HC757_10000</name>
</gene>
<dbReference type="PANTHER" id="PTHR47234:SF3">
    <property type="entry name" value="SECRETIN_TONB SHORT N-TERMINAL DOMAIN-CONTAINING PROTEIN"/>
    <property type="match status" value="1"/>
</dbReference>
<evidence type="ECO:0000256" key="4">
    <source>
        <dbReference type="ARBA" id="ARBA00022692"/>
    </source>
</evidence>
<feature type="chain" id="PRO_5037585816" evidence="13">
    <location>
        <begin position="34"/>
        <end position="805"/>
    </location>
</feature>
<keyword evidence="4 9" id="KW-0812">Transmembrane</keyword>
<evidence type="ECO:0000256" key="6">
    <source>
        <dbReference type="ARBA" id="ARBA00023077"/>
    </source>
</evidence>
<feature type="domain" description="TonB-dependent receptor plug" evidence="15">
    <location>
        <begin position="61"/>
        <end position="182"/>
    </location>
</feature>
<evidence type="ECO:0000256" key="1">
    <source>
        <dbReference type="ARBA" id="ARBA00004571"/>
    </source>
</evidence>
<comment type="subcellular location">
    <subcellularLocation>
        <location evidence="1 9">Cell outer membrane</location>
        <topology evidence="1 9">Multi-pass membrane protein</topology>
    </subcellularLocation>
</comment>
<keyword evidence="2 9" id="KW-0813">Transport</keyword>